<dbReference type="OrthoDB" id="116425at2759"/>
<dbReference type="VEuPathDB" id="FungiDB:H310_01442"/>
<accession>A0A024URR1</accession>
<sequence>MPLMTNLCASDKRRLYGLKIEASVPPQGFFVDMSEAHPGAASDLTIMRSRLHVHQSAHD</sequence>
<evidence type="ECO:0008006" key="2">
    <source>
        <dbReference type="Google" id="ProtNLM"/>
    </source>
</evidence>
<dbReference type="AlphaFoldDB" id="A0A024URR1"/>
<name>A0A024URR1_9STRA</name>
<reference evidence="1" key="1">
    <citation type="submission" date="2013-12" db="EMBL/GenBank/DDBJ databases">
        <title>The Genome Sequence of Aphanomyces invadans NJM9701.</title>
        <authorList>
            <consortium name="The Broad Institute Genomics Platform"/>
            <person name="Russ C."/>
            <person name="Tyler B."/>
            <person name="van West P."/>
            <person name="Dieguez-Uribeondo J."/>
            <person name="Young S.K."/>
            <person name="Zeng Q."/>
            <person name="Gargeya S."/>
            <person name="Fitzgerald M."/>
            <person name="Abouelleil A."/>
            <person name="Alvarado L."/>
            <person name="Chapman S.B."/>
            <person name="Gainer-Dewar J."/>
            <person name="Goldberg J."/>
            <person name="Griggs A."/>
            <person name="Gujja S."/>
            <person name="Hansen M."/>
            <person name="Howarth C."/>
            <person name="Imamovic A."/>
            <person name="Ireland A."/>
            <person name="Larimer J."/>
            <person name="McCowan C."/>
            <person name="Murphy C."/>
            <person name="Pearson M."/>
            <person name="Poon T.W."/>
            <person name="Priest M."/>
            <person name="Roberts A."/>
            <person name="Saif S."/>
            <person name="Shea T."/>
            <person name="Sykes S."/>
            <person name="Wortman J."/>
            <person name="Nusbaum C."/>
            <person name="Birren B."/>
        </authorList>
    </citation>
    <scope>NUCLEOTIDE SEQUENCE [LARGE SCALE GENOMIC DNA]</scope>
    <source>
        <strain evidence="1">NJM9701</strain>
    </source>
</reference>
<gene>
    <name evidence="1" type="ORF">H310_01442</name>
</gene>
<dbReference type="EMBL" id="KI913953">
    <property type="protein sequence ID" value="ETW08964.1"/>
    <property type="molecule type" value="Genomic_DNA"/>
</dbReference>
<protein>
    <recommendedName>
        <fullName evidence="2">DDE Tnp4 domain-containing protein</fullName>
    </recommendedName>
</protein>
<organism evidence="1">
    <name type="scientific">Aphanomyces invadans</name>
    <dbReference type="NCBI Taxonomy" id="157072"/>
    <lineage>
        <taxon>Eukaryota</taxon>
        <taxon>Sar</taxon>
        <taxon>Stramenopiles</taxon>
        <taxon>Oomycota</taxon>
        <taxon>Saprolegniomycetes</taxon>
        <taxon>Saprolegniales</taxon>
        <taxon>Verrucalvaceae</taxon>
        <taxon>Aphanomyces</taxon>
    </lineage>
</organism>
<evidence type="ECO:0000313" key="1">
    <source>
        <dbReference type="EMBL" id="ETW08964.1"/>
    </source>
</evidence>
<proteinExistence type="predicted"/>
<dbReference type="GeneID" id="20078492"/>
<dbReference type="RefSeq" id="XP_008862769.1">
    <property type="nucleotide sequence ID" value="XM_008864547.1"/>
</dbReference>